<dbReference type="PRINTS" id="PR00300">
    <property type="entry name" value="CLPPROTEASEA"/>
</dbReference>
<evidence type="ECO:0000256" key="12">
    <source>
        <dbReference type="SAM" id="MobiDB-lite"/>
    </source>
</evidence>
<evidence type="ECO:0000256" key="8">
    <source>
        <dbReference type="ARBA" id="ARBA00022840"/>
    </source>
</evidence>
<evidence type="ECO:0000256" key="7">
    <source>
        <dbReference type="ARBA" id="ARBA00022833"/>
    </source>
</evidence>
<keyword evidence="6 11" id="KW-0547">Nucleotide-binding</keyword>
<comment type="subunit">
    <text evidence="11">DNA polymerase III contains a core (composed of alpha, epsilon and theta chains) that associates with a tau subunit. This core dimerizes to form the POLIII' complex. PolIII' associates with the gamma complex (composed of gamma, delta, delta', psi and chi chains) and with the beta chain to form the complete DNA polymerase III complex.</text>
</comment>
<dbReference type="EC" id="2.7.7.7" evidence="11"/>
<keyword evidence="2 11" id="KW-0808">Transferase</keyword>
<dbReference type="GO" id="GO:0005524">
    <property type="term" value="F:ATP binding"/>
    <property type="evidence" value="ECO:0007669"/>
    <property type="project" value="UniProtKB-KW"/>
</dbReference>
<comment type="similarity">
    <text evidence="1 11">Belongs to the DnaX/STICHEL family.</text>
</comment>
<dbReference type="SUPFAM" id="SSF48019">
    <property type="entry name" value="post-AAA+ oligomerization domain-like"/>
    <property type="match status" value="1"/>
</dbReference>
<dbReference type="Proteomes" id="UP000469724">
    <property type="component" value="Unassembled WGS sequence"/>
</dbReference>
<name>A0A7K3NQ81_9BACT</name>
<evidence type="ECO:0000256" key="3">
    <source>
        <dbReference type="ARBA" id="ARBA00022695"/>
    </source>
</evidence>
<evidence type="ECO:0000256" key="2">
    <source>
        <dbReference type="ARBA" id="ARBA00022679"/>
    </source>
</evidence>
<evidence type="ECO:0000313" key="15">
    <source>
        <dbReference type="Proteomes" id="UP000469724"/>
    </source>
</evidence>
<keyword evidence="9 11" id="KW-0239">DNA-directed DNA polymerase</keyword>
<dbReference type="SMART" id="SM00382">
    <property type="entry name" value="AAA"/>
    <property type="match status" value="1"/>
</dbReference>
<dbReference type="NCBIfam" id="TIGR02397">
    <property type="entry name" value="dnaX_nterm"/>
    <property type="match status" value="1"/>
</dbReference>
<dbReference type="Gene3D" id="3.40.50.300">
    <property type="entry name" value="P-loop containing nucleotide triphosphate hydrolases"/>
    <property type="match status" value="1"/>
</dbReference>
<evidence type="ECO:0000256" key="4">
    <source>
        <dbReference type="ARBA" id="ARBA00022705"/>
    </source>
</evidence>
<dbReference type="GO" id="GO:0003887">
    <property type="term" value="F:DNA-directed DNA polymerase activity"/>
    <property type="evidence" value="ECO:0007669"/>
    <property type="project" value="UniProtKB-KW"/>
</dbReference>
<dbReference type="InterPro" id="IPR001270">
    <property type="entry name" value="ClpA/B"/>
</dbReference>
<comment type="function">
    <text evidence="11">DNA polymerase III is a complex, multichain enzyme responsible for most of the replicative synthesis in bacteria. This DNA polymerase also exhibits 3' to 5' exonuclease activity.</text>
</comment>
<feature type="compositionally biased region" description="Low complexity" evidence="12">
    <location>
        <begin position="388"/>
        <end position="397"/>
    </location>
</feature>
<accession>A0A7K3NQ81</accession>
<dbReference type="PANTHER" id="PTHR11669:SF0">
    <property type="entry name" value="PROTEIN STICHEL-LIKE 2"/>
    <property type="match status" value="1"/>
</dbReference>
<comment type="catalytic activity">
    <reaction evidence="10 11">
        <text>DNA(n) + a 2'-deoxyribonucleoside 5'-triphosphate = DNA(n+1) + diphosphate</text>
        <dbReference type="Rhea" id="RHEA:22508"/>
        <dbReference type="Rhea" id="RHEA-COMP:17339"/>
        <dbReference type="Rhea" id="RHEA-COMP:17340"/>
        <dbReference type="ChEBI" id="CHEBI:33019"/>
        <dbReference type="ChEBI" id="CHEBI:61560"/>
        <dbReference type="ChEBI" id="CHEBI:173112"/>
        <dbReference type="EC" id="2.7.7.7"/>
    </reaction>
</comment>
<keyword evidence="7" id="KW-0862">Zinc</keyword>
<dbReference type="InterPro" id="IPR027417">
    <property type="entry name" value="P-loop_NTPase"/>
</dbReference>
<keyword evidence="5" id="KW-0479">Metal-binding</keyword>
<keyword evidence="3 11" id="KW-0548">Nucleotidyltransferase</keyword>
<dbReference type="InterPro" id="IPR008921">
    <property type="entry name" value="DNA_pol3_clamp-load_cplx_C"/>
</dbReference>
<dbReference type="Pfam" id="PF12169">
    <property type="entry name" value="DNA_pol3_gamma3"/>
    <property type="match status" value="1"/>
</dbReference>
<keyword evidence="8 11" id="KW-0067">ATP-binding</keyword>
<dbReference type="InterPro" id="IPR003593">
    <property type="entry name" value="AAA+_ATPase"/>
</dbReference>
<dbReference type="InterPro" id="IPR012763">
    <property type="entry name" value="DNA_pol_III_sug/sutau_N"/>
</dbReference>
<protein>
    <recommendedName>
        <fullName evidence="11">DNA polymerase III subunit gamma/tau</fullName>
        <ecNumber evidence="11">2.7.7.7</ecNumber>
    </recommendedName>
</protein>
<feature type="domain" description="AAA+ ATPase" evidence="13">
    <location>
        <begin position="37"/>
        <end position="179"/>
    </location>
</feature>
<feature type="region of interest" description="Disordered" evidence="12">
    <location>
        <begin position="375"/>
        <end position="397"/>
    </location>
</feature>
<keyword evidence="15" id="KW-1185">Reference proteome</keyword>
<evidence type="ECO:0000313" key="14">
    <source>
        <dbReference type="EMBL" id="NDY58356.1"/>
    </source>
</evidence>
<dbReference type="Gene3D" id="1.20.272.10">
    <property type="match status" value="1"/>
</dbReference>
<evidence type="ECO:0000256" key="6">
    <source>
        <dbReference type="ARBA" id="ARBA00022741"/>
    </source>
</evidence>
<dbReference type="SUPFAM" id="SSF52540">
    <property type="entry name" value="P-loop containing nucleoside triphosphate hydrolases"/>
    <property type="match status" value="1"/>
</dbReference>
<dbReference type="InterPro" id="IPR050238">
    <property type="entry name" value="DNA_Rep/Repair_Clamp_Loader"/>
</dbReference>
<dbReference type="InterPro" id="IPR022754">
    <property type="entry name" value="DNA_pol_III_gamma-3"/>
</dbReference>
<dbReference type="EMBL" id="JAAGRQ010000095">
    <property type="protein sequence ID" value="NDY58356.1"/>
    <property type="molecule type" value="Genomic_DNA"/>
</dbReference>
<dbReference type="InterPro" id="IPR045085">
    <property type="entry name" value="HLD_clamp_pol_III_gamma_tau"/>
</dbReference>
<dbReference type="CDD" id="cd18137">
    <property type="entry name" value="HLD_clamp_pol_III_gamma_tau"/>
    <property type="match status" value="1"/>
</dbReference>
<proteinExistence type="inferred from homology"/>
<dbReference type="CDD" id="cd00009">
    <property type="entry name" value="AAA"/>
    <property type="match status" value="1"/>
</dbReference>
<keyword evidence="4 11" id="KW-0235">DNA replication</keyword>
<dbReference type="GO" id="GO:0003677">
    <property type="term" value="F:DNA binding"/>
    <property type="evidence" value="ECO:0007669"/>
    <property type="project" value="InterPro"/>
</dbReference>
<evidence type="ECO:0000259" key="13">
    <source>
        <dbReference type="SMART" id="SM00382"/>
    </source>
</evidence>
<dbReference type="PANTHER" id="PTHR11669">
    <property type="entry name" value="REPLICATION FACTOR C / DNA POLYMERASE III GAMMA-TAU SUBUNIT"/>
    <property type="match status" value="1"/>
</dbReference>
<dbReference type="Pfam" id="PF22608">
    <property type="entry name" value="DNAX_ATPase_lid"/>
    <property type="match status" value="1"/>
</dbReference>
<feature type="non-terminal residue" evidence="14">
    <location>
        <position position="397"/>
    </location>
</feature>
<evidence type="ECO:0000256" key="10">
    <source>
        <dbReference type="ARBA" id="ARBA00049244"/>
    </source>
</evidence>
<dbReference type="GO" id="GO:0046872">
    <property type="term" value="F:metal ion binding"/>
    <property type="evidence" value="ECO:0007669"/>
    <property type="project" value="UniProtKB-KW"/>
</dbReference>
<reference evidence="14 15" key="1">
    <citation type="submission" date="2020-02" db="EMBL/GenBank/DDBJ databases">
        <title>Comparative genomics of sulfur disproportionating microorganisms.</title>
        <authorList>
            <person name="Ward L.M."/>
            <person name="Bertran E."/>
            <person name="Johnston D.T."/>
        </authorList>
    </citation>
    <scope>NUCLEOTIDE SEQUENCE [LARGE SCALE GENOMIC DNA]</scope>
    <source>
        <strain evidence="14 15">DSM 3696</strain>
    </source>
</reference>
<dbReference type="Pfam" id="PF13177">
    <property type="entry name" value="DNA_pol3_delta2"/>
    <property type="match status" value="1"/>
</dbReference>
<gene>
    <name evidence="11 14" type="primary">dnaX</name>
    <name evidence="14" type="ORF">G3N56_16605</name>
</gene>
<dbReference type="RefSeq" id="WP_163303429.1">
    <property type="nucleotide sequence ID" value="NZ_JAAGRQ010000095.1"/>
</dbReference>
<evidence type="ECO:0000256" key="11">
    <source>
        <dbReference type="RuleBase" id="RU364063"/>
    </source>
</evidence>
<comment type="caution">
    <text evidence="14">The sequence shown here is derived from an EMBL/GenBank/DDBJ whole genome shotgun (WGS) entry which is preliminary data.</text>
</comment>
<sequence>MSTTSLTTKYRPQRFGEVAGQEAVKRILSRAAAEDRVAPAYLFSGTRGVGKTTLARVFAKALNCERGPAAEPCNECLQCRQITAGISPDVVEIDAATHGGVDEARRLKEDVGYSPLQSRYKVFIIDEAHMLSKAAFNALLKTLEEPPGRVTFILATTEPHKFPATIVSRCQHYLFKRMTQAELDAHLSGILDREGVAYEASAVALIARRGAGSVRDSMSLLGQVLALGGDGLTEADARGVLGLAGQDVFFGMVEAMAQGDCAGVLGILREVLGKGLDIGFFLRELAGAWRTMFLLRQTGLSGASLVEMAEDEAGRWLEAANRFDLTHIHANWQMTLEGQRRVMTSLEPSLALELLLLNLTCLPSLVALDKIGQARPGATGGGRPGPAPTSASGPSRG</sequence>
<dbReference type="Gene3D" id="1.10.8.60">
    <property type="match status" value="1"/>
</dbReference>
<evidence type="ECO:0000256" key="5">
    <source>
        <dbReference type="ARBA" id="ARBA00022723"/>
    </source>
</evidence>
<dbReference type="GO" id="GO:0009360">
    <property type="term" value="C:DNA polymerase III complex"/>
    <property type="evidence" value="ECO:0007669"/>
    <property type="project" value="InterPro"/>
</dbReference>
<organism evidence="14 15">
    <name type="scientific">Desulfolutivibrio sulfodismutans</name>
    <dbReference type="NCBI Taxonomy" id="63561"/>
    <lineage>
        <taxon>Bacteria</taxon>
        <taxon>Pseudomonadati</taxon>
        <taxon>Thermodesulfobacteriota</taxon>
        <taxon>Desulfovibrionia</taxon>
        <taxon>Desulfovibrionales</taxon>
        <taxon>Desulfovibrionaceae</taxon>
        <taxon>Desulfolutivibrio</taxon>
    </lineage>
</organism>
<evidence type="ECO:0000256" key="9">
    <source>
        <dbReference type="ARBA" id="ARBA00022932"/>
    </source>
</evidence>
<evidence type="ECO:0000256" key="1">
    <source>
        <dbReference type="ARBA" id="ARBA00006360"/>
    </source>
</evidence>
<dbReference type="GO" id="GO:0006261">
    <property type="term" value="P:DNA-templated DNA replication"/>
    <property type="evidence" value="ECO:0007669"/>
    <property type="project" value="TreeGrafter"/>
</dbReference>
<dbReference type="AlphaFoldDB" id="A0A7K3NQ81"/>
<dbReference type="FunFam" id="3.40.50.300:FF:000014">
    <property type="entry name" value="DNA polymerase III subunit gamma/tau"/>
    <property type="match status" value="1"/>
</dbReference>